<accession>A0ABD0KZK9</accession>
<dbReference type="EMBL" id="JACVVK020000105">
    <property type="protein sequence ID" value="KAK7492192.1"/>
    <property type="molecule type" value="Genomic_DNA"/>
</dbReference>
<dbReference type="AlphaFoldDB" id="A0ABD0KZK9"/>
<proteinExistence type="predicted"/>
<comment type="caution">
    <text evidence="2">The sequence shown here is derived from an EMBL/GenBank/DDBJ whole genome shotgun (WGS) entry which is preliminary data.</text>
</comment>
<evidence type="ECO:0000313" key="2">
    <source>
        <dbReference type="EMBL" id="KAK7492192.1"/>
    </source>
</evidence>
<dbReference type="Proteomes" id="UP001519460">
    <property type="component" value="Unassembled WGS sequence"/>
</dbReference>
<evidence type="ECO:0000256" key="1">
    <source>
        <dbReference type="SAM" id="MobiDB-lite"/>
    </source>
</evidence>
<organism evidence="2 3">
    <name type="scientific">Batillaria attramentaria</name>
    <dbReference type="NCBI Taxonomy" id="370345"/>
    <lineage>
        <taxon>Eukaryota</taxon>
        <taxon>Metazoa</taxon>
        <taxon>Spiralia</taxon>
        <taxon>Lophotrochozoa</taxon>
        <taxon>Mollusca</taxon>
        <taxon>Gastropoda</taxon>
        <taxon>Caenogastropoda</taxon>
        <taxon>Sorbeoconcha</taxon>
        <taxon>Cerithioidea</taxon>
        <taxon>Batillariidae</taxon>
        <taxon>Batillaria</taxon>
    </lineage>
</organism>
<protein>
    <submittedName>
        <fullName evidence="2">Uncharacterized protein</fullName>
    </submittedName>
</protein>
<name>A0ABD0KZK9_9CAEN</name>
<feature type="compositionally biased region" description="Basic residues" evidence="1">
    <location>
        <begin position="158"/>
        <end position="176"/>
    </location>
</feature>
<sequence length="200" mass="22569">MHTQVNRELSACGFKAIGMQCWLKLHLTGSRNDCHELPSYQTHFHHGPVNLFTITPFVRITTPTTKFFEDASAKLSLPGGFVYTVQRSLAEHLRVCHIENRAKAFGPECAWATYLISRIAANCFRRKLLTPQLDFLSAFDPWKSTKTRSTGIKGVTATRKHKPANTRKKSRKRRASRHWEVAQRYCLIVELGSGGGGGEL</sequence>
<reference evidence="2 3" key="1">
    <citation type="journal article" date="2023" name="Sci. Data">
        <title>Genome assembly of the Korean intertidal mud-creeper Batillaria attramentaria.</title>
        <authorList>
            <person name="Patra A.K."/>
            <person name="Ho P.T."/>
            <person name="Jun S."/>
            <person name="Lee S.J."/>
            <person name="Kim Y."/>
            <person name="Won Y.J."/>
        </authorList>
    </citation>
    <scope>NUCLEOTIDE SEQUENCE [LARGE SCALE GENOMIC DNA]</scope>
    <source>
        <strain evidence="2">Wonlab-2016</strain>
    </source>
</reference>
<gene>
    <name evidence="2" type="ORF">BaRGS_00016489</name>
</gene>
<keyword evidence="3" id="KW-1185">Reference proteome</keyword>
<evidence type="ECO:0000313" key="3">
    <source>
        <dbReference type="Proteomes" id="UP001519460"/>
    </source>
</evidence>
<feature type="region of interest" description="Disordered" evidence="1">
    <location>
        <begin position="156"/>
        <end position="176"/>
    </location>
</feature>